<dbReference type="Proteomes" id="UP000501600">
    <property type="component" value="Chromosome"/>
</dbReference>
<feature type="domain" description="Capsule synthesis protein CapA" evidence="2">
    <location>
        <begin position="102"/>
        <end position="356"/>
    </location>
</feature>
<dbReference type="PANTHER" id="PTHR33393">
    <property type="entry name" value="POLYGLUTAMINE SYNTHESIS ACCESSORY PROTEIN RV0574C-RELATED"/>
    <property type="match status" value="1"/>
</dbReference>
<dbReference type="RefSeq" id="WP_168818088.1">
    <property type="nucleotide sequence ID" value="NZ_CP051217.1"/>
</dbReference>
<proteinExistence type="inferred from homology"/>
<keyword evidence="4" id="KW-1185">Reference proteome</keyword>
<dbReference type="InterPro" id="IPR019079">
    <property type="entry name" value="Capsule_synth_CapA"/>
</dbReference>
<dbReference type="Pfam" id="PF09587">
    <property type="entry name" value="PGA_cap"/>
    <property type="match status" value="1"/>
</dbReference>
<evidence type="ECO:0000259" key="2">
    <source>
        <dbReference type="SMART" id="SM00854"/>
    </source>
</evidence>
<evidence type="ECO:0000256" key="1">
    <source>
        <dbReference type="ARBA" id="ARBA00005662"/>
    </source>
</evidence>
<dbReference type="SUPFAM" id="SSF56300">
    <property type="entry name" value="Metallo-dependent phosphatases"/>
    <property type="match status" value="1"/>
</dbReference>
<dbReference type="InterPro" id="IPR029052">
    <property type="entry name" value="Metallo-depent_PP-like"/>
</dbReference>
<dbReference type="Gene3D" id="3.60.21.10">
    <property type="match status" value="1"/>
</dbReference>
<dbReference type="SMART" id="SM00854">
    <property type="entry name" value="PGA_cap"/>
    <property type="match status" value="1"/>
</dbReference>
<protein>
    <submittedName>
        <fullName evidence="3">CapA family protein</fullName>
    </submittedName>
</protein>
<dbReference type="InterPro" id="IPR052169">
    <property type="entry name" value="CW_Biosynth-Accessory"/>
</dbReference>
<comment type="similarity">
    <text evidence="1">Belongs to the CapA family.</text>
</comment>
<gene>
    <name evidence="3" type="ORF">HF685_02110</name>
</gene>
<name>A0A6H2DIT8_9SPHN</name>
<accession>A0A6H2DIT8</accession>
<dbReference type="AlphaFoldDB" id="A0A6H2DIT8"/>
<dbReference type="EMBL" id="CP051217">
    <property type="protein sequence ID" value="QJB68244.1"/>
    <property type="molecule type" value="Genomic_DNA"/>
</dbReference>
<dbReference type="CDD" id="cd07381">
    <property type="entry name" value="MPP_CapA"/>
    <property type="match status" value="1"/>
</dbReference>
<dbReference type="KEGG" id="phao:HF685_02110"/>
<evidence type="ECO:0000313" key="3">
    <source>
        <dbReference type="EMBL" id="QJB68244.1"/>
    </source>
</evidence>
<reference evidence="3 4" key="1">
    <citation type="submission" date="2020-04" db="EMBL/GenBank/DDBJ databases">
        <title>Genome sequence for Sphingorhabdus sp. strain M1.</title>
        <authorList>
            <person name="Park S.-J."/>
        </authorList>
    </citation>
    <scope>NUCLEOTIDE SEQUENCE [LARGE SCALE GENOMIC DNA]</scope>
    <source>
        <strain evidence="3 4">JK6</strain>
    </source>
</reference>
<dbReference type="PANTHER" id="PTHR33393:SF13">
    <property type="entry name" value="PGA BIOSYNTHESIS PROTEIN CAPA"/>
    <property type="match status" value="1"/>
</dbReference>
<organism evidence="3 4">
    <name type="scientific">Parasphingorhabdus halotolerans</name>
    <dbReference type="NCBI Taxonomy" id="2725558"/>
    <lineage>
        <taxon>Bacteria</taxon>
        <taxon>Pseudomonadati</taxon>
        <taxon>Pseudomonadota</taxon>
        <taxon>Alphaproteobacteria</taxon>
        <taxon>Sphingomonadales</taxon>
        <taxon>Sphingomonadaceae</taxon>
        <taxon>Parasphingorhabdus</taxon>
    </lineage>
</organism>
<evidence type="ECO:0000313" key="4">
    <source>
        <dbReference type="Proteomes" id="UP000501600"/>
    </source>
</evidence>
<sequence length="449" mass="50502">MKNIFPVDLPRDFYHIADHLPADVQKAIYSRIDEAVINKEWEYAVDIKFNVKDINFLAYSLFKAAKAINKPFEGSELEKTFKPFEKTYLKVNEGVDVKAAYRVSTSGDLMMAKHINDSKDFLYSEVDNHIFGADFKFANLESTITDREIENLSFKNLDETPKINITRSEYRTLVSHQDRQYDIVELANNHILDCGGDGIQLTFDALKEDGIGFIGAYESEESSKQIFTRNIGDVKVGFINHTFGVNGKKFPTGKEWLVDLTDFHTGDNPDISKIISQIKQAKAECELVFVALHWGLEHELFPQPAQREWAQAFADAGADVIIGHHPHVIQPFELLTTADSKKVPVFYSLGNLTPPGGSAHTALSYIANFTVARQVDGKALITELAATPTVFVEQREGTTRGLLIPLGRLNRLELDEGTRKYVGEINETAKVVFGDQYLEDGLEKMQVMN</sequence>